<evidence type="ECO:0000256" key="2">
    <source>
        <dbReference type="ARBA" id="ARBA00022737"/>
    </source>
</evidence>
<feature type="repeat" description="PPR" evidence="3">
    <location>
        <begin position="25"/>
        <end position="60"/>
    </location>
</feature>
<dbReference type="PROSITE" id="PS51375">
    <property type="entry name" value="PPR"/>
    <property type="match status" value="1"/>
</dbReference>
<dbReference type="Proteomes" id="UP000541444">
    <property type="component" value="Unassembled WGS sequence"/>
</dbReference>
<name>A0A7J7LDL2_9MAGN</name>
<dbReference type="NCBIfam" id="TIGR00756">
    <property type="entry name" value="PPR"/>
    <property type="match status" value="1"/>
</dbReference>
<organism evidence="5 6">
    <name type="scientific">Kingdonia uniflora</name>
    <dbReference type="NCBI Taxonomy" id="39325"/>
    <lineage>
        <taxon>Eukaryota</taxon>
        <taxon>Viridiplantae</taxon>
        <taxon>Streptophyta</taxon>
        <taxon>Embryophyta</taxon>
        <taxon>Tracheophyta</taxon>
        <taxon>Spermatophyta</taxon>
        <taxon>Magnoliopsida</taxon>
        <taxon>Ranunculales</taxon>
        <taxon>Circaeasteraceae</taxon>
        <taxon>Kingdonia</taxon>
    </lineage>
</organism>
<dbReference type="InterPro" id="IPR027417">
    <property type="entry name" value="P-loop_NTPase"/>
</dbReference>
<dbReference type="PANTHER" id="PTHR21529:SF4">
    <property type="entry name" value="TPR AND ANKYRIN REPEAT-CONTAINING PROTEIN 1"/>
    <property type="match status" value="1"/>
</dbReference>
<evidence type="ECO:0000256" key="3">
    <source>
        <dbReference type="PROSITE-ProRule" id="PRU00708"/>
    </source>
</evidence>
<dbReference type="Gene3D" id="3.40.50.300">
    <property type="entry name" value="P-loop containing nucleotide triphosphate hydrolases"/>
    <property type="match status" value="1"/>
</dbReference>
<gene>
    <name evidence="5" type="ORF">GIB67_035198</name>
</gene>
<dbReference type="Pfam" id="PF01535">
    <property type="entry name" value="PPR"/>
    <property type="match status" value="2"/>
</dbReference>
<proteinExistence type="inferred from homology"/>
<keyword evidence="2" id="KW-0677">Repeat</keyword>
<dbReference type="FunFam" id="1.25.40.10:FF:000333">
    <property type="entry name" value="Pentatricopeptide repeat-containing protein"/>
    <property type="match status" value="1"/>
</dbReference>
<protein>
    <recommendedName>
        <fullName evidence="4">DNA2/NAM7 helicase-like C-terminal domain-containing protein</fullName>
    </recommendedName>
</protein>
<accession>A0A7J7LDL2</accession>
<evidence type="ECO:0000313" key="5">
    <source>
        <dbReference type="EMBL" id="KAF6140771.1"/>
    </source>
</evidence>
<dbReference type="InterPro" id="IPR039904">
    <property type="entry name" value="TRANK1"/>
</dbReference>
<dbReference type="EMBL" id="JACGCM010002352">
    <property type="protein sequence ID" value="KAF6140771.1"/>
    <property type="molecule type" value="Genomic_DNA"/>
</dbReference>
<dbReference type="OrthoDB" id="9990610at2759"/>
<feature type="domain" description="DNA2/NAM7 helicase-like C-terminal" evidence="4">
    <location>
        <begin position="110"/>
        <end position="165"/>
    </location>
</feature>
<evidence type="ECO:0000259" key="4">
    <source>
        <dbReference type="Pfam" id="PF13087"/>
    </source>
</evidence>
<dbReference type="InterPro" id="IPR002885">
    <property type="entry name" value="PPR_rpt"/>
</dbReference>
<reference evidence="5 6" key="1">
    <citation type="journal article" date="2020" name="IScience">
        <title>Genome Sequencing of the Endangered Kingdonia uniflora (Circaeasteraceae, Ranunculales) Reveals Potential Mechanisms of Evolutionary Specialization.</title>
        <authorList>
            <person name="Sun Y."/>
            <person name="Deng T."/>
            <person name="Zhang A."/>
            <person name="Moore M.J."/>
            <person name="Landis J.B."/>
            <person name="Lin N."/>
            <person name="Zhang H."/>
            <person name="Zhang X."/>
            <person name="Huang J."/>
            <person name="Zhang X."/>
            <person name="Sun H."/>
            <person name="Wang H."/>
        </authorList>
    </citation>
    <scope>NUCLEOTIDE SEQUENCE [LARGE SCALE GENOMIC DNA]</scope>
    <source>
        <strain evidence="5">TB1705</strain>
        <tissue evidence="5">Leaf</tissue>
    </source>
</reference>
<comment type="caution">
    <text evidence="5">The sequence shown here is derived from an EMBL/GenBank/DDBJ whole genome shotgun (WGS) entry which is preliminary data.</text>
</comment>
<dbReference type="InterPro" id="IPR041679">
    <property type="entry name" value="DNA2/NAM7-like_C"/>
</dbReference>
<comment type="similarity">
    <text evidence="1">Belongs to the PPR family. PCMP-H subfamily.</text>
</comment>
<dbReference type="Pfam" id="PF13087">
    <property type="entry name" value="AAA_12"/>
    <property type="match status" value="1"/>
</dbReference>
<evidence type="ECO:0000256" key="1">
    <source>
        <dbReference type="ARBA" id="ARBA00006643"/>
    </source>
</evidence>
<evidence type="ECO:0000313" key="6">
    <source>
        <dbReference type="Proteomes" id="UP000541444"/>
    </source>
</evidence>
<keyword evidence="6" id="KW-1185">Reference proteome</keyword>
<dbReference type="PANTHER" id="PTHR21529">
    <property type="entry name" value="MAMMARY TURMOR VIRUS RECEPTOR HOMOLOG 1, 2 MTVR1, 2"/>
    <property type="match status" value="1"/>
</dbReference>
<dbReference type="AlphaFoldDB" id="A0A7J7LDL2"/>
<sequence>MISGYAKSDDVESATILFSQMPSRDFITWTTMITCYSQNKQFKEAIDVFKEMIETPGVSPDEVIMFSVLSVCAHLGSLEMGRKTHNYLMQNRFDINVYIGSALVDIDFSLRIRSVDGFQGSEENVIIISTIRSNWNGSVGFLSNSQQTNVALTSARYCLWILGNEQTLINSGSVWKKLVIDRKDRGCFFDANDDEGLSKAKINSVINLMICLMGIYFSKVTFGDGFKKSLERIKVHIRRKVVDLMMKLSNGWCYPQKCKNLNTGDGVLKQYKIHGVFMLFWTVDILKEGYVGLLRKSLVEVSRLNSMY</sequence>